<name>A0A3R9QSX1_9CREN</name>
<dbReference type="InterPro" id="IPR018163">
    <property type="entry name" value="Thr/Ala-tRNA-synth_IIc_edit"/>
</dbReference>
<sequence length="895" mass="101718">MQGIEVEFLRSRGYVRKRCPKCGEYFWTLKDRETCGEAPCEPYTFIGRGRQNKSLEEVREDFLRFFERRGHTRINRYPVIARWREDLFLTSASIVDFQPFITAGIVPPPANPLTISQPCIRLKDIDKVGPTMGRHLSIFEMMAHHAFNTKDKFVYWIDRTVELFHEYATSVLGIPEEEITYKEGIWEGGGNAGPDLEPIAGGLEIATLVFMQYRIENGSYVPMDTKVVDTGYGLERITWFLRGDPTGFHAVYGALLHEFMDKLGVSEPDLSLLSEYSKVSSILRELEKGRSISSLRREAALLIGVSEEELEEKIAPLEAVFSLLDHTKALSFMIADGLVPSNVNEGYLGRLLIRRSLRILNQLGSEVPLSELAVRQAEYWSSKGFPELREAIGRIAEIVSIEEERYKEAVERGAKIISDLMREKGRIGVDDLIMLYDSHGLSPDIVQRIAGDVDVPDNFFEMIAARHEARKPEPPKVFERMDELRRYPPTKLLYYQDPYLLEFEARVLGYVDGKMILDRTAFYPEGGGQPSDIGSFEWRGIEVKVVGAEKHGGWILHSVEGDLPPAGEVVRARVDSWRRLNRMRHHTATHVILEAARRVLGSHVWQWGAQKGDEESRLDITHYKGISQEELRRIEMLANEVVMRNIPVRTLWLVRTDAERRYGFTLYQGGVVPDPVLRVVEIEGFNAQACGGTHVLRTGEIGPIKIWRARKIQDGVIRLEFSAGVPAVKRIIDYHQKIKDIAQSAGISEEEIDTFFRGMMEELKELRKERRRMMKEAEERSIERALETYESTGRHKLSIVRLESIGIDEGIKLADKLSSDRRIVLLTKESGDRVELALLATNYGEGEVDAGSLLRELSREMGGGGGGNWKLGKGSVPKDRLDEFMGVLRKRLEGI</sequence>
<evidence type="ECO:0000256" key="14">
    <source>
        <dbReference type="SAM" id="Coils"/>
    </source>
</evidence>
<evidence type="ECO:0000256" key="3">
    <source>
        <dbReference type="ARBA" id="ARBA00022490"/>
    </source>
</evidence>
<dbReference type="EMBL" id="RCOR01000014">
    <property type="protein sequence ID" value="RSN70018.1"/>
    <property type="molecule type" value="Genomic_DNA"/>
</dbReference>
<dbReference type="Gene3D" id="3.30.980.10">
    <property type="entry name" value="Threonyl-trna Synthetase, Chain A, domain 2"/>
    <property type="match status" value="1"/>
</dbReference>
<dbReference type="InterPro" id="IPR002318">
    <property type="entry name" value="Ala-tRNA-lgiase_IIc"/>
</dbReference>
<comment type="caution">
    <text evidence="16">The sequence shown here is derived from an EMBL/GenBank/DDBJ whole genome shotgun (WGS) entry which is preliminary data.</text>
</comment>
<dbReference type="GO" id="GO:0008270">
    <property type="term" value="F:zinc ion binding"/>
    <property type="evidence" value="ECO:0007669"/>
    <property type="project" value="UniProtKB-UniRule"/>
</dbReference>
<dbReference type="NCBIfam" id="TIGR00344">
    <property type="entry name" value="alaS"/>
    <property type="match status" value="1"/>
</dbReference>
<dbReference type="Gene3D" id="3.30.54.20">
    <property type="match status" value="1"/>
</dbReference>
<dbReference type="SMART" id="SM00863">
    <property type="entry name" value="tRNA_SAD"/>
    <property type="match status" value="1"/>
</dbReference>
<dbReference type="HAMAP" id="MF_00036_A">
    <property type="entry name" value="Ala_tRNA_synth_A"/>
    <property type="match status" value="1"/>
</dbReference>
<evidence type="ECO:0000259" key="15">
    <source>
        <dbReference type="PROSITE" id="PS50860"/>
    </source>
</evidence>
<dbReference type="NCBIfam" id="TIGR03683">
    <property type="entry name" value="A-tRNA_syn_arch"/>
    <property type="match status" value="1"/>
</dbReference>
<keyword evidence="5 13" id="KW-0436">Ligase</keyword>
<dbReference type="GO" id="GO:0002161">
    <property type="term" value="F:aminoacyl-tRNA deacylase activity"/>
    <property type="evidence" value="ECO:0007669"/>
    <property type="project" value="TreeGrafter"/>
</dbReference>
<keyword evidence="3 13" id="KW-0963">Cytoplasm</keyword>
<dbReference type="PRINTS" id="PR00980">
    <property type="entry name" value="TRNASYNTHALA"/>
</dbReference>
<dbReference type="Proteomes" id="UP000278149">
    <property type="component" value="Unassembled WGS sequence"/>
</dbReference>
<feature type="coiled-coil region" evidence="14">
    <location>
        <begin position="756"/>
        <end position="783"/>
    </location>
</feature>
<gene>
    <name evidence="13" type="primary">alaS</name>
    <name evidence="16" type="ORF">D9Q81_01495</name>
</gene>
<dbReference type="FunFam" id="3.30.930.10:FF:000056">
    <property type="entry name" value="Alanine--tRNA ligase"/>
    <property type="match status" value="1"/>
</dbReference>
<dbReference type="InterPro" id="IPR045864">
    <property type="entry name" value="aa-tRNA-synth_II/BPL/LPL"/>
</dbReference>
<keyword evidence="12 13" id="KW-0030">Aminoacyl-tRNA synthetase</keyword>
<dbReference type="GO" id="GO:0006419">
    <property type="term" value="P:alanyl-tRNA aminoacylation"/>
    <property type="evidence" value="ECO:0007669"/>
    <property type="project" value="UniProtKB-UniRule"/>
</dbReference>
<keyword evidence="14" id="KW-0175">Coiled coil</keyword>
<dbReference type="Gene3D" id="3.10.310.40">
    <property type="match status" value="1"/>
</dbReference>
<dbReference type="AlphaFoldDB" id="A0A3R9QSX1"/>
<feature type="domain" description="Alanyl-transfer RNA synthetases family profile" evidence="15">
    <location>
        <begin position="53"/>
        <end position="733"/>
    </location>
</feature>
<dbReference type="RefSeq" id="WP_125740738.1">
    <property type="nucleotide sequence ID" value="NZ_RCOR01000014.1"/>
</dbReference>
<keyword evidence="6 13" id="KW-0479">Metal-binding</keyword>
<dbReference type="InterPro" id="IPR018164">
    <property type="entry name" value="Ala-tRNA-synth_IIc_N"/>
</dbReference>
<evidence type="ECO:0000256" key="6">
    <source>
        <dbReference type="ARBA" id="ARBA00022723"/>
    </source>
</evidence>
<dbReference type="GO" id="GO:0000049">
    <property type="term" value="F:tRNA binding"/>
    <property type="evidence" value="ECO:0007669"/>
    <property type="project" value="UniProtKB-KW"/>
</dbReference>
<comment type="catalytic activity">
    <reaction evidence="13">
        <text>tRNA(Ala) + L-alanine + ATP = L-alanyl-tRNA(Ala) + AMP + diphosphate</text>
        <dbReference type="Rhea" id="RHEA:12540"/>
        <dbReference type="Rhea" id="RHEA-COMP:9657"/>
        <dbReference type="Rhea" id="RHEA-COMP:9923"/>
        <dbReference type="ChEBI" id="CHEBI:30616"/>
        <dbReference type="ChEBI" id="CHEBI:33019"/>
        <dbReference type="ChEBI" id="CHEBI:57972"/>
        <dbReference type="ChEBI" id="CHEBI:78442"/>
        <dbReference type="ChEBI" id="CHEBI:78497"/>
        <dbReference type="ChEBI" id="CHEBI:456215"/>
        <dbReference type="EC" id="6.1.1.7"/>
    </reaction>
</comment>
<reference evidence="16 17" key="1">
    <citation type="submission" date="2018-10" db="EMBL/GenBank/DDBJ databases">
        <title>Co-occurring genomic capacity for anaerobic methane metabolism and dissimilatory sulfite reduction discovered in the Korarchaeota.</title>
        <authorList>
            <person name="Mckay L.J."/>
            <person name="Dlakic M."/>
            <person name="Fields M.W."/>
            <person name="Delmont T.O."/>
            <person name="Eren A.M."/>
            <person name="Jay Z.J."/>
            <person name="Klingelsmith K.B."/>
            <person name="Rusch D.B."/>
            <person name="Inskeep W.P."/>
        </authorList>
    </citation>
    <scope>NUCLEOTIDE SEQUENCE [LARGE SCALE GENOMIC DNA]</scope>
    <source>
        <strain evidence="16 17">WS</strain>
    </source>
</reference>
<keyword evidence="7 13" id="KW-0547">Nucleotide-binding</keyword>
<dbReference type="Pfam" id="PF07973">
    <property type="entry name" value="tRNA_SAD"/>
    <property type="match status" value="1"/>
</dbReference>
<evidence type="ECO:0000256" key="8">
    <source>
        <dbReference type="ARBA" id="ARBA00022833"/>
    </source>
</evidence>
<dbReference type="GO" id="GO:0005737">
    <property type="term" value="C:cytoplasm"/>
    <property type="evidence" value="ECO:0007669"/>
    <property type="project" value="UniProtKB-SubCell"/>
</dbReference>
<evidence type="ECO:0000256" key="9">
    <source>
        <dbReference type="ARBA" id="ARBA00022840"/>
    </source>
</evidence>
<dbReference type="InterPro" id="IPR050058">
    <property type="entry name" value="Ala-tRNA_ligase"/>
</dbReference>
<comment type="domain">
    <text evidence="13">Consists of three domains; the N-terminal catalytic domain, the editing domain and the C-terminal C-Ala domain. The editing domain removes incorrectly charged amino acids, while the C-Ala domain, along with tRNA(Ala), serves as a bridge to cooperatively bring together the editing and aminoacylation centers thus stimulating deacylation of misacylated tRNAs.</text>
</comment>
<evidence type="ECO:0000256" key="10">
    <source>
        <dbReference type="ARBA" id="ARBA00022884"/>
    </source>
</evidence>
<keyword evidence="10 13" id="KW-0694">RNA-binding</keyword>
<dbReference type="FunFam" id="3.30.980.10:FF:000004">
    <property type="entry name" value="Alanine--tRNA ligase, cytoplasmic"/>
    <property type="match status" value="1"/>
</dbReference>
<keyword evidence="4 13" id="KW-0820">tRNA-binding</keyword>
<evidence type="ECO:0000256" key="5">
    <source>
        <dbReference type="ARBA" id="ARBA00022598"/>
    </source>
</evidence>
<dbReference type="FunFam" id="2.40.30.130:FF:000010">
    <property type="entry name" value="Alanine--tRNA ligase"/>
    <property type="match status" value="1"/>
</dbReference>
<protein>
    <recommendedName>
        <fullName evidence="13">Alanine--tRNA ligase</fullName>
        <ecNumber evidence="13">6.1.1.7</ecNumber>
    </recommendedName>
    <alternativeName>
        <fullName evidence="13">Alanyl-tRNA synthetase</fullName>
        <shortName evidence="13">AlaRS</shortName>
    </alternativeName>
</protein>
<dbReference type="InterPro" id="IPR022429">
    <property type="entry name" value="Ala-tRNA_lgiase_arc"/>
</dbReference>
<dbReference type="InterPro" id="IPR018165">
    <property type="entry name" value="Ala-tRNA-synth_IIc_core"/>
</dbReference>
<evidence type="ECO:0000256" key="7">
    <source>
        <dbReference type="ARBA" id="ARBA00022741"/>
    </source>
</evidence>
<keyword evidence="9 13" id="KW-0067">ATP-binding</keyword>
<proteinExistence type="inferred from homology"/>
<dbReference type="PROSITE" id="PS50860">
    <property type="entry name" value="AA_TRNA_LIGASE_II_ALA"/>
    <property type="match status" value="1"/>
</dbReference>
<comment type="function">
    <text evidence="13">Catalyzes the attachment of alanine to tRNA(Ala) in a two-step reaction: alanine is first activated by ATP to form Ala-AMP and then transferred to the acceptor end of tRNA(Ala). Also edits incorrectly charged Ser-tRNA(Ala) and Gly-tRNA(Ala) via its editing domain.</text>
</comment>
<evidence type="ECO:0000313" key="17">
    <source>
        <dbReference type="Proteomes" id="UP000278149"/>
    </source>
</evidence>
<evidence type="ECO:0000256" key="13">
    <source>
        <dbReference type="HAMAP-Rule" id="MF_00036"/>
    </source>
</evidence>
<feature type="binding site" evidence="13">
    <location>
        <position position="586"/>
    </location>
    <ligand>
        <name>Zn(2+)</name>
        <dbReference type="ChEBI" id="CHEBI:29105"/>
    </ligand>
</feature>
<dbReference type="SUPFAM" id="SSF50447">
    <property type="entry name" value="Translation proteins"/>
    <property type="match status" value="1"/>
</dbReference>
<organism evidence="16 17">
    <name type="scientific">Candidatus Korarchaeum cryptofilum</name>
    <dbReference type="NCBI Taxonomy" id="498846"/>
    <lineage>
        <taxon>Archaea</taxon>
        <taxon>Thermoproteota</taxon>
        <taxon>Candidatus Korarchaeia</taxon>
        <taxon>Candidatus Korarchaeales</taxon>
        <taxon>Candidatus Korarchaeaceae</taxon>
        <taxon>Candidatus Korarchaeum</taxon>
    </lineage>
</organism>
<dbReference type="Gene3D" id="3.30.930.10">
    <property type="entry name" value="Bira Bifunctional Protein, Domain 2"/>
    <property type="match status" value="1"/>
</dbReference>
<feature type="binding site" evidence="13">
    <location>
        <position position="690"/>
    </location>
    <ligand>
        <name>Zn(2+)</name>
        <dbReference type="ChEBI" id="CHEBI:29105"/>
    </ligand>
</feature>
<evidence type="ECO:0000256" key="4">
    <source>
        <dbReference type="ARBA" id="ARBA00022555"/>
    </source>
</evidence>
<dbReference type="InterPro" id="IPR009000">
    <property type="entry name" value="Transl_B-barrel_sf"/>
</dbReference>
<dbReference type="SUPFAM" id="SSF101353">
    <property type="entry name" value="Putative anticodon-binding domain of alanyl-tRNA synthetase (AlaRS)"/>
    <property type="match status" value="1"/>
</dbReference>
<accession>A0A3R9QSX1</accession>
<dbReference type="InterPro" id="IPR012947">
    <property type="entry name" value="tRNA_SAD"/>
</dbReference>
<comment type="similarity">
    <text evidence="2 13">Belongs to the class-II aminoacyl-tRNA synthetase family.</text>
</comment>
<evidence type="ECO:0000256" key="12">
    <source>
        <dbReference type="ARBA" id="ARBA00023146"/>
    </source>
</evidence>
<evidence type="ECO:0000256" key="2">
    <source>
        <dbReference type="ARBA" id="ARBA00008226"/>
    </source>
</evidence>
<dbReference type="GO" id="GO:0004813">
    <property type="term" value="F:alanine-tRNA ligase activity"/>
    <property type="evidence" value="ECO:0007669"/>
    <property type="project" value="UniProtKB-UniRule"/>
</dbReference>
<dbReference type="EC" id="6.1.1.7" evidence="13"/>
<evidence type="ECO:0000256" key="1">
    <source>
        <dbReference type="ARBA" id="ARBA00004496"/>
    </source>
</evidence>
<dbReference type="SUPFAM" id="SSF55681">
    <property type="entry name" value="Class II aaRS and biotin synthetases"/>
    <property type="match status" value="1"/>
</dbReference>
<evidence type="ECO:0000256" key="11">
    <source>
        <dbReference type="ARBA" id="ARBA00022917"/>
    </source>
</evidence>
<feature type="binding site" evidence="13">
    <location>
        <position position="590"/>
    </location>
    <ligand>
        <name>Zn(2+)</name>
        <dbReference type="ChEBI" id="CHEBI:29105"/>
    </ligand>
</feature>
<keyword evidence="8 13" id="KW-0862">Zinc</keyword>
<dbReference type="Gene3D" id="2.40.30.130">
    <property type="match status" value="1"/>
</dbReference>
<comment type="subcellular location">
    <subcellularLocation>
        <location evidence="1 13">Cytoplasm</location>
    </subcellularLocation>
</comment>
<dbReference type="Pfam" id="PF01411">
    <property type="entry name" value="tRNA-synt_2c"/>
    <property type="match status" value="1"/>
</dbReference>
<feature type="binding site" evidence="13">
    <location>
        <position position="694"/>
    </location>
    <ligand>
        <name>Zn(2+)</name>
        <dbReference type="ChEBI" id="CHEBI:29105"/>
    </ligand>
</feature>
<keyword evidence="11 13" id="KW-0648">Protein biosynthesis</keyword>
<comment type="cofactor">
    <cofactor evidence="13">
        <name>Zn(2+)</name>
        <dbReference type="ChEBI" id="CHEBI:29105"/>
    </cofactor>
    <text evidence="13">Binds 1 zinc ion per subunit.</text>
</comment>
<dbReference type="PANTHER" id="PTHR11777">
    <property type="entry name" value="ALANYL-TRNA SYNTHETASE"/>
    <property type="match status" value="1"/>
</dbReference>
<evidence type="ECO:0000313" key="16">
    <source>
        <dbReference type="EMBL" id="RSN70018.1"/>
    </source>
</evidence>
<dbReference type="InterPro" id="IPR018162">
    <property type="entry name" value="Ala-tRNA-ligase_IIc_anticod-bd"/>
</dbReference>
<dbReference type="SUPFAM" id="SSF55186">
    <property type="entry name" value="ThrRS/AlaRS common domain"/>
    <property type="match status" value="1"/>
</dbReference>
<dbReference type="GO" id="GO:0005524">
    <property type="term" value="F:ATP binding"/>
    <property type="evidence" value="ECO:0007669"/>
    <property type="project" value="UniProtKB-UniRule"/>
</dbReference>
<dbReference type="PANTHER" id="PTHR11777:SF9">
    <property type="entry name" value="ALANINE--TRNA LIGASE, CYTOPLASMIC"/>
    <property type="match status" value="1"/>
</dbReference>